<dbReference type="EMBL" id="RRYP01022182">
    <property type="protein sequence ID" value="TNV72479.1"/>
    <property type="molecule type" value="Genomic_DNA"/>
</dbReference>
<proteinExistence type="predicted"/>
<organism evidence="2 3">
    <name type="scientific">Halteria grandinella</name>
    <dbReference type="NCBI Taxonomy" id="5974"/>
    <lineage>
        <taxon>Eukaryota</taxon>
        <taxon>Sar</taxon>
        <taxon>Alveolata</taxon>
        <taxon>Ciliophora</taxon>
        <taxon>Intramacronucleata</taxon>
        <taxon>Spirotrichea</taxon>
        <taxon>Stichotrichia</taxon>
        <taxon>Sporadotrichida</taxon>
        <taxon>Halteriidae</taxon>
        <taxon>Halteria</taxon>
    </lineage>
</organism>
<evidence type="ECO:0000313" key="3">
    <source>
        <dbReference type="Proteomes" id="UP000785679"/>
    </source>
</evidence>
<protein>
    <submittedName>
        <fullName evidence="2">Uncharacterized protein</fullName>
    </submittedName>
</protein>
<comment type="caution">
    <text evidence="2">The sequence shown here is derived from an EMBL/GenBank/DDBJ whole genome shotgun (WGS) entry which is preliminary data.</text>
</comment>
<accession>A0A8J8ND40</accession>
<feature type="compositionally biased region" description="Polar residues" evidence="1">
    <location>
        <begin position="29"/>
        <end position="42"/>
    </location>
</feature>
<keyword evidence="3" id="KW-1185">Reference proteome</keyword>
<name>A0A8J8ND40_HALGN</name>
<reference evidence="2" key="1">
    <citation type="submission" date="2019-06" db="EMBL/GenBank/DDBJ databases">
        <authorList>
            <person name="Zheng W."/>
        </authorList>
    </citation>
    <scope>NUCLEOTIDE SEQUENCE</scope>
    <source>
        <strain evidence="2">QDHG01</strain>
    </source>
</reference>
<gene>
    <name evidence="2" type="ORF">FGO68_gene15492</name>
</gene>
<evidence type="ECO:0000313" key="2">
    <source>
        <dbReference type="EMBL" id="TNV72479.1"/>
    </source>
</evidence>
<sequence length="149" mass="17247">MSSDNDFFPTEFDDYDQQPHSPAKVSPKPQIQRSPPIHTKSTINMYIDPSSLEAEYCDLPGDPPNQASQDLKYPPNGQHLDENLTPITENQNPRVRRENSLGYPFKMETSPPWMRYEPPYQKQELEAPYFLLSHRQQQEILYPGSSAHN</sequence>
<dbReference type="Proteomes" id="UP000785679">
    <property type="component" value="Unassembled WGS sequence"/>
</dbReference>
<feature type="region of interest" description="Disordered" evidence="1">
    <location>
        <begin position="1"/>
        <end position="42"/>
    </location>
</feature>
<dbReference type="AlphaFoldDB" id="A0A8J8ND40"/>
<feature type="region of interest" description="Disordered" evidence="1">
    <location>
        <begin position="56"/>
        <end position="108"/>
    </location>
</feature>
<evidence type="ECO:0000256" key="1">
    <source>
        <dbReference type="SAM" id="MobiDB-lite"/>
    </source>
</evidence>